<accession>U2JGF1</accession>
<dbReference type="AlphaFoldDB" id="U2JGF1"/>
<dbReference type="GO" id="GO:0016020">
    <property type="term" value="C:membrane"/>
    <property type="evidence" value="ECO:0007669"/>
    <property type="project" value="InterPro"/>
</dbReference>
<dbReference type="GO" id="GO:0005524">
    <property type="term" value="F:ATP binding"/>
    <property type="evidence" value="ECO:0007669"/>
    <property type="project" value="InterPro"/>
</dbReference>
<dbReference type="PROSITE" id="PS50990">
    <property type="entry name" value="PEPTIDASE_C39"/>
    <property type="match status" value="1"/>
</dbReference>
<evidence type="ECO:0000256" key="1">
    <source>
        <dbReference type="SAM" id="Phobius"/>
    </source>
</evidence>
<dbReference type="Gene3D" id="3.90.70.10">
    <property type="entry name" value="Cysteine proteinases"/>
    <property type="match status" value="1"/>
</dbReference>
<dbReference type="EMBL" id="AWVA01000004">
    <property type="protein sequence ID" value="ERJ79112.1"/>
    <property type="molecule type" value="Genomic_DNA"/>
</dbReference>
<evidence type="ECO:0000313" key="4">
    <source>
        <dbReference type="Proteomes" id="UP000016617"/>
    </source>
</evidence>
<feature type="non-terminal residue" evidence="3">
    <location>
        <position position="196"/>
    </location>
</feature>
<dbReference type="InterPro" id="IPR005074">
    <property type="entry name" value="Peptidase_C39"/>
</dbReference>
<dbReference type="HOGENOM" id="CLU_1392939_0_0_9"/>
<dbReference type="GO" id="GO:0008233">
    <property type="term" value="F:peptidase activity"/>
    <property type="evidence" value="ECO:0007669"/>
    <property type="project" value="InterPro"/>
</dbReference>
<evidence type="ECO:0000313" key="3">
    <source>
        <dbReference type="EMBL" id="ERJ79112.1"/>
    </source>
</evidence>
<protein>
    <submittedName>
        <fullName evidence="3">Peptidase, C39 family</fullName>
    </submittedName>
</protein>
<keyword evidence="1" id="KW-0812">Transmembrane</keyword>
<organism evidence="3 4">
    <name type="scientific">Streptococcus sobrinus W1703</name>
    <dbReference type="NCBI Taxonomy" id="1227275"/>
    <lineage>
        <taxon>Bacteria</taxon>
        <taxon>Bacillati</taxon>
        <taxon>Bacillota</taxon>
        <taxon>Bacilli</taxon>
        <taxon>Lactobacillales</taxon>
        <taxon>Streptococcaceae</taxon>
        <taxon>Streptococcus</taxon>
    </lineage>
</organism>
<name>U2JGF1_9STRE</name>
<comment type="caution">
    <text evidence="3">The sequence shown here is derived from an EMBL/GenBank/DDBJ whole genome shotgun (WGS) entry which is preliminary data.</text>
</comment>
<keyword evidence="1" id="KW-0472">Membrane</keyword>
<dbReference type="Proteomes" id="UP000016617">
    <property type="component" value="Unassembled WGS sequence"/>
</dbReference>
<dbReference type="OrthoDB" id="2193867at2"/>
<feature type="domain" description="Peptidase C39" evidence="2">
    <location>
        <begin position="8"/>
        <end position="132"/>
    </location>
</feature>
<reference evidence="3 4" key="1">
    <citation type="submission" date="2013-06" db="EMBL/GenBank/DDBJ databases">
        <authorList>
            <person name="Weinstock G."/>
            <person name="Sodergren E."/>
            <person name="Lobos E.A."/>
            <person name="Fulton L."/>
            <person name="Fulton R."/>
            <person name="Courtney L."/>
            <person name="Fronick C."/>
            <person name="O'Laughlin M."/>
            <person name="Godfrey J."/>
            <person name="Wilson R.M."/>
            <person name="Miner T."/>
            <person name="Farmer C."/>
            <person name="Delehaunty K."/>
            <person name="Cordes M."/>
            <person name="Minx P."/>
            <person name="Tomlinson C."/>
            <person name="Chen J."/>
            <person name="Wollam A."/>
            <person name="Pepin K.H."/>
            <person name="Bhonagiri V."/>
            <person name="Zhang X."/>
            <person name="Warren W."/>
            <person name="Mitreva M."/>
            <person name="Mardis E.R."/>
            <person name="Wilson R.K."/>
        </authorList>
    </citation>
    <scope>NUCLEOTIDE SEQUENCE [LARGE SCALE GENOMIC DNA]</scope>
    <source>
        <strain evidence="3 4">W1703</strain>
    </source>
</reference>
<keyword evidence="1" id="KW-1133">Transmembrane helix</keyword>
<proteinExistence type="predicted"/>
<dbReference type="GO" id="GO:0006508">
    <property type="term" value="P:proteolysis"/>
    <property type="evidence" value="ECO:0007669"/>
    <property type="project" value="InterPro"/>
</dbReference>
<feature type="transmembrane region" description="Helical" evidence="1">
    <location>
        <begin position="163"/>
        <end position="184"/>
    </location>
</feature>
<sequence length="196" mass="22727">MKYYHTMQDLASDCGIAVVKSILLTYGRYDETLLTDRLQHLNIDQGLSLLDIEELLSIFGIYGSNYQVNEFSNLNFKTPCILVTRRDGINHYILDYGKQNDKLVVSNPAEKTISYQSFEEVRDIFNGFAYIVESDDSKVVLKETSATSENDNNSLSFKERLSLFFYDELTLANSLVYYFFYSIFNCFSKPRCKMRC</sequence>
<dbReference type="Pfam" id="PF03412">
    <property type="entry name" value="Peptidase_C39"/>
    <property type="match status" value="1"/>
</dbReference>
<dbReference type="RefSeq" id="WP_021673879.1">
    <property type="nucleotide sequence ID" value="NZ_KI259709.1"/>
</dbReference>
<gene>
    <name evidence="3" type="ORF">HMPREF1557_00015</name>
</gene>
<evidence type="ECO:0000259" key="2">
    <source>
        <dbReference type="PROSITE" id="PS50990"/>
    </source>
</evidence>